<dbReference type="Proteomes" id="UP000477722">
    <property type="component" value="Unassembled WGS sequence"/>
</dbReference>
<comment type="caution">
    <text evidence="2">The sequence shown here is derived from an EMBL/GenBank/DDBJ whole genome shotgun (WGS) entry which is preliminary data.</text>
</comment>
<dbReference type="AlphaFoldDB" id="A0A6G4WYA1"/>
<name>A0A6G4WYA1_9ACTN</name>
<proteinExistence type="predicted"/>
<organism evidence="2 3">
    <name type="scientific">Streptomyces boncukensis</name>
    <dbReference type="NCBI Taxonomy" id="2711219"/>
    <lineage>
        <taxon>Bacteria</taxon>
        <taxon>Bacillati</taxon>
        <taxon>Actinomycetota</taxon>
        <taxon>Actinomycetes</taxon>
        <taxon>Kitasatosporales</taxon>
        <taxon>Streptomycetaceae</taxon>
        <taxon>Streptomyces</taxon>
    </lineage>
</organism>
<feature type="transmembrane region" description="Helical" evidence="1">
    <location>
        <begin position="45"/>
        <end position="63"/>
    </location>
</feature>
<sequence>MKKLLGILCFLLLAQGAGGLAHKFTGGWFDKWALVHRIGFLDGYEVYVCVLLIVLGLAVGAASDSVKDGK</sequence>
<keyword evidence="1" id="KW-1133">Transmembrane helix</keyword>
<dbReference type="RefSeq" id="WP_165299762.1">
    <property type="nucleotide sequence ID" value="NZ_JAAKZZ010000167.1"/>
</dbReference>
<keyword evidence="1" id="KW-0472">Membrane</keyword>
<evidence type="ECO:0000313" key="2">
    <source>
        <dbReference type="EMBL" id="NGO70088.1"/>
    </source>
</evidence>
<evidence type="ECO:0000256" key="1">
    <source>
        <dbReference type="SAM" id="Phobius"/>
    </source>
</evidence>
<keyword evidence="1" id="KW-0812">Transmembrane</keyword>
<dbReference type="EMBL" id="JAAKZZ010000167">
    <property type="protein sequence ID" value="NGO70088.1"/>
    <property type="molecule type" value="Genomic_DNA"/>
</dbReference>
<keyword evidence="3" id="KW-1185">Reference proteome</keyword>
<protein>
    <submittedName>
        <fullName evidence="2">Uncharacterized protein</fullName>
    </submittedName>
</protein>
<gene>
    <name evidence="2" type="ORF">G5C65_17350</name>
</gene>
<accession>A0A6G4WYA1</accession>
<reference evidence="2 3" key="1">
    <citation type="submission" date="2020-02" db="EMBL/GenBank/DDBJ databases">
        <title>Whole-genome analyses of novel actinobacteria.</title>
        <authorList>
            <person name="Sahin N."/>
            <person name="Tatar D."/>
        </authorList>
    </citation>
    <scope>NUCLEOTIDE SEQUENCE [LARGE SCALE GENOMIC DNA]</scope>
    <source>
        <strain evidence="2 3">SB3404</strain>
    </source>
</reference>
<evidence type="ECO:0000313" key="3">
    <source>
        <dbReference type="Proteomes" id="UP000477722"/>
    </source>
</evidence>